<protein>
    <submittedName>
        <fullName evidence="2">Uncharacterized protein</fullName>
    </submittedName>
</protein>
<evidence type="ECO:0000313" key="2">
    <source>
        <dbReference type="EMBL" id="KAK9168103.1"/>
    </source>
</evidence>
<dbReference type="AlphaFoldDB" id="A0AAP0LBM7"/>
<evidence type="ECO:0000313" key="3">
    <source>
        <dbReference type="Proteomes" id="UP001420932"/>
    </source>
</evidence>
<gene>
    <name evidence="2" type="ORF">Syun_000243</name>
</gene>
<dbReference type="Proteomes" id="UP001420932">
    <property type="component" value="Unassembled WGS sequence"/>
</dbReference>
<organism evidence="2 3">
    <name type="scientific">Stephania yunnanensis</name>
    <dbReference type="NCBI Taxonomy" id="152371"/>
    <lineage>
        <taxon>Eukaryota</taxon>
        <taxon>Viridiplantae</taxon>
        <taxon>Streptophyta</taxon>
        <taxon>Embryophyta</taxon>
        <taxon>Tracheophyta</taxon>
        <taxon>Spermatophyta</taxon>
        <taxon>Magnoliopsida</taxon>
        <taxon>Ranunculales</taxon>
        <taxon>Menispermaceae</taxon>
        <taxon>Menispermoideae</taxon>
        <taxon>Cissampelideae</taxon>
        <taxon>Stephania</taxon>
    </lineage>
</organism>
<evidence type="ECO:0000256" key="1">
    <source>
        <dbReference type="SAM" id="MobiDB-lite"/>
    </source>
</evidence>
<keyword evidence="3" id="KW-1185">Reference proteome</keyword>
<feature type="region of interest" description="Disordered" evidence="1">
    <location>
        <begin position="1"/>
        <end position="28"/>
    </location>
</feature>
<reference evidence="2 3" key="1">
    <citation type="submission" date="2024-01" db="EMBL/GenBank/DDBJ databases">
        <title>Genome assemblies of Stephania.</title>
        <authorList>
            <person name="Yang L."/>
        </authorList>
    </citation>
    <scope>NUCLEOTIDE SEQUENCE [LARGE SCALE GENOMIC DNA]</scope>
    <source>
        <strain evidence="2">YNDBR</strain>
        <tissue evidence="2">Leaf</tissue>
    </source>
</reference>
<accession>A0AAP0LBM7</accession>
<dbReference type="EMBL" id="JBBNAF010000001">
    <property type="protein sequence ID" value="KAK9168103.1"/>
    <property type="molecule type" value="Genomic_DNA"/>
</dbReference>
<name>A0AAP0LBM7_9MAGN</name>
<sequence>MSNTGGVKVFSVHIGGPKKVGPEGLTTQKPKLVFQVSKKEAHNQQSVGQNGKGLD</sequence>
<proteinExistence type="predicted"/>
<comment type="caution">
    <text evidence="2">The sequence shown here is derived from an EMBL/GenBank/DDBJ whole genome shotgun (WGS) entry which is preliminary data.</text>
</comment>